<comment type="subcellular location">
    <subcellularLocation>
        <location evidence="1">Cell outer membrane</location>
    </subcellularLocation>
</comment>
<sequence>MKKLLYFMLSLFILLNTACTKDFLEVQSPSQVDEDFVFSSPSEAYKALVGNYDIWRLADSGLFYDTEIVGSDSECHPELYSSQTRHIPEGLFATELSINESNPKSFFENAYKIISRSNIMIESIERKQEYKDAVTSGTISEWTQLYGEAVIFRANTYQYLIKYFGDVPYFDVPVRNLSQLETTKLTSRDEIYDKEIAALKKVEPLMNRLGQGGLTAERFTRSYAQGLIGKMALDAGGWQTRRTDFDYGAVTFEQKGTVKWNAKYVRRTDYKTYITIAKEYLQKLVDNSGTAYLITSDNRAANFSNPFQRHFQYIMDLQVSPESIFETGTTRAVGTSEFPYAFGRPSGGGGSNAFPCKSYGQSRLYASFYYGEYDPKDIRRDVTVAVTANSGAASEKLIDFSPGSREKGGLANNKLDESRMASPYTIAQRSSGCNWVQMRLGDVILKLSYAYALLGDDANAKSYLTKVRSRAFVSADQATKVTSYVNSLSGQTLIDGILEERKLELAGEGHTRWDMITSGTMPDRIKKLRDTQIAMANGLKVNGYYTFPKTGMTISSYIWTKAVNMSSFGIPTMLTGNANVDESNPNYPVLTPGWRGNCDKWTGTTYNAGNGYTSLTGNRNIAIKGLYRYIDPAGAEAITLQAAGYVKTKWGQNIVDNAGQYTSDVFKGYQDDYYAAGYPPRYVRALTYETISQSKGNITQGYGHASE</sequence>
<dbReference type="Gene3D" id="1.25.40.390">
    <property type="match status" value="1"/>
</dbReference>
<evidence type="ECO:0000259" key="7">
    <source>
        <dbReference type="Pfam" id="PF07980"/>
    </source>
</evidence>
<protein>
    <submittedName>
        <fullName evidence="9">RagB/SusD family nutrient uptake outer membrane protein</fullName>
    </submittedName>
</protein>
<evidence type="ECO:0000256" key="1">
    <source>
        <dbReference type="ARBA" id="ARBA00004442"/>
    </source>
</evidence>
<evidence type="ECO:0000256" key="2">
    <source>
        <dbReference type="ARBA" id="ARBA00006275"/>
    </source>
</evidence>
<evidence type="ECO:0000313" key="10">
    <source>
        <dbReference type="Proteomes" id="UP000295479"/>
    </source>
</evidence>
<keyword evidence="3 6" id="KW-0732">Signal</keyword>
<dbReference type="InterPro" id="IPR012944">
    <property type="entry name" value="SusD_RagB_dom"/>
</dbReference>
<evidence type="ECO:0000313" key="9">
    <source>
        <dbReference type="EMBL" id="TDD97828.1"/>
    </source>
</evidence>
<evidence type="ECO:0000256" key="5">
    <source>
        <dbReference type="ARBA" id="ARBA00023237"/>
    </source>
</evidence>
<feature type="signal peptide" evidence="6">
    <location>
        <begin position="1"/>
        <end position="18"/>
    </location>
</feature>
<dbReference type="OrthoDB" id="1033488at2"/>
<dbReference type="Pfam" id="PF07980">
    <property type="entry name" value="SusD_RagB"/>
    <property type="match status" value="1"/>
</dbReference>
<dbReference type="AlphaFoldDB" id="A0A4R5CCU0"/>
<evidence type="ECO:0000259" key="8">
    <source>
        <dbReference type="Pfam" id="PF14322"/>
    </source>
</evidence>
<comment type="caution">
    <text evidence="9">The sequence shown here is derived from an EMBL/GenBank/DDBJ whole genome shotgun (WGS) entry which is preliminary data.</text>
</comment>
<reference evidence="9 10" key="1">
    <citation type="submission" date="2019-03" db="EMBL/GenBank/DDBJ databases">
        <title>Flavobacterium AR-3-4 sp. nov. isolated from arctic soil.</title>
        <authorList>
            <person name="Chaudhary D.K."/>
        </authorList>
    </citation>
    <scope>NUCLEOTIDE SEQUENCE [LARGE SCALE GENOMIC DNA]</scope>
    <source>
        <strain evidence="9 10">AR-3-4</strain>
    </source>
</reference>
<keyword evidence="10" id="KW-1185">Reference proteome</keyword>
<dbReference type="EMBL" id="SMFK01000003">
    <property type="protein sequence ID" value="TDD97828.1"/>
    <property type="molecule type" value="Genomic_DNA"/>
</dbReference>
<evidence type="ECO:0000256" key="4">
    <source>
        <dbReference type="ARBA" id="ARBA00023136"/>
    </source>
</evidence>
<comment type="similarity">
    <text evidence="2">Belongs to the SusD family.</text>
</comment>
<dbReference type="InterPro" id="IPR033985">
    <property type="entry name" value="SusD-like_N"/>
</dbReference>
<evidence type="ECO:0000256" key="3">
    <source>
        <dbReference type="ARBA" id="ARBA00022729"/>
    </source>
</evidence>
<feature type="domain" description="SusD-like N-terminal" evidence="8">
    <location>
        <begin position="22"/>
        <end position="231"/>
    </location>
</feature>
<dbReference type="SUPFAM" id="SSF48452">
    <property type="entry name" value="TPR-like"/>
    <property type="match status" value="1"/>
</dbReference>
<dbReference type="Proteomes" id="UP000295479">
    <property type="component" value="Unassembled WGS sequence"/>
</dbReference>
<feature type="chain" id="PRO_5020518545" evidence="6">
    <location>
        <begin position="19"/>
        <end position="707"/>
    </location>
</feature>
<dbReference type="InterPro" id="IPR011990">
    <property type="entry name" value="TPR-like_helical_dom_sf"/>
</dbReference>
<dbReference type="GO" id="GO:0009279">
    <property type="term" value="C:cell outer membrane"/>
    <property type="evidence" value="ECO:0007669"/>
    <property type="project" value="UniProtKB-SubCell"/>
</dbReference>
<feature type="domain" description="RagB/SusD" evidence="7">
    <location>
        <begin position="363"/>
        <end position="516"/>
    </location>
</feature>
<keyword evidence="4" id="KW-0472">Membrane</keyword>
<gene>
    <name evidence="9" type="ORF">E0F76_06920</name>
</gene>
<dbReference type="Pfam" id="PF14322">
    <property type="entry name" value="SusD-like_3"/>
    <property type="match status" value="1"/>
</dbReference>
<accession>A0A4R5CCU0</accession>
<keyword evidence="5" id="KW-0998">Cell outer membrane</keyword>
<name>A0A4R5CCU0_9FLAO</name>
<proteinExistence type="inferred from homology"/>
<organism evidence="9 10">
    <name type="scientific">Flavobacterium cellulosilyticum</name>
    <dbReference type="NCBI Taxonomy" id="2541731"/>
    <lineage>
        <taxon>Bacteria</taxon>
        <taxon>Pseudomonadati</taxon>
        <taxon>Bacteroidota</taxon>
        <taxon>Flavobacteriia</taxon>
        <taxon>Flavobacteriales</taxon>
        <taxon>Flavobacteriaceae</taxon>
        <taxon>Flavobacterium</taxon>
    </lineage>
</organism>
<evidence type="ECO:0000256" key="6">
    <source>
        <dbReference type="SAM" id="SignalP"/>
    </source>
</evidence>